<proteinExistence type="predicted"/>
<feature type="signal peptide" evidence="1">
    <location>
        <begin position="1"/>
        <end position="17"/>
    </location>
</feature>
<evidence type="ECO:0000313" key="2">
    <source>
        <dbReference type="EMBL" id="JAR93419.1"/>
    </source>
</evidence>
<reference evidence="2" key="1">
    <citation type="journal article" date="2018" name="PLoS Negl. Trop. Dis.">
        <title>Sialome diversity of ticks revealed by RNAseq of single tick salivary glands.</title>
        <authorList>
            <person name="Perner J."/>
            <person name="Kropackova S."/>
            <person name="Kopacek P."/>
            <person name="Ribeiro J.M."/>
        </authorList>
    </citation>
    <scope>NUCLEOTIDE SEQUENCE</scope>
    <source>
        <strain evidence="2">Siblings of single egg batch collected in Ceske Budejovice</strain>
        <tissue evidence="2">Salivary glands</tissue>
    </source>
</reference>
<evidence type="ECO:0000256" key="1">
    <source>
        <dbReference type="SAM" id="SignalP"/>
    </source>
</evidence>
<dbReference type="AlphaFoldDB" id="A0A147BRQ2"/>
<keyword evidence="1" id="KW-0732">Signal</keyword>
<organism evidence="2">
    <name type="scientific">Ixodes ricinus</name>
    <name type="common">Common tick</name>
    <name type="synonym">Acarus ricinus</name>
    <dbReference type="NCBI Taxonomy" id="34613"/>
    <lineage>
        <taxon>Eukaryota</taxon>
        <taxon>Metazoa</taxon>
        <taxon>Ecdysozoa</taxon>
        <taxon>Arthropoda</taxon>
        <taxon>Chelicerata</taxon>
        <taxon>Arachnida</taxon>
        <taxon>Acari</taxon>
        <taxon>Parasitiformes</taxon>
        <taxon>Ixodida</taxon>
        <taxon>Ixodoidea</taxon>
        <taxon>Ixodidae</taxon>
        <taxon>Ixodinae</taxon>
        <taxon>Ixodes</taxon>
    </lineage>
</organism>
<name>A0A147BRQ2_IXORI</name>
<accession>A0A147BRQ2</accession>
<protein>
    <submittedName>
        <fullName evidence="2">Putative secreted protein</fullName>
    </submittedName>
</protein>
<sequence length="121" mass="13803">MRALCVRVIVLYVHVRACLHAWACASSQVRVPVRVRACMRVCNSCVRVRECAYMNVYPCLRVHPRTCVRACVCVPNSCVLEWARAYFGICAPKYARCRTLREKFEKVEPGRTLTSAGSRHP</sequence>
<dbReference type="EMBL" id="GEGO01001985">
    <property type="protein sequence ID" value="JAR93419.1"/>
    <property type="molecule type" value="Transcribed_RNA"/>
</dbReference>
<feature type="chain" id="PRO_5007542772" evidence="1">
    <location>
        <begin position="18"/>
        <end position="121"/>
    </location>
</feature>